<dbReference type="Proteomes" id="UP001176941">
    <property type="component" value="Unassembled WGS sequence"/>
</dbReference>
<feature type="region of interest" description="Disordered" evidence="1">
    <location>
        <begin position="70"/>
        <end position="89"/>
    </location>
</feature>
<name>A0ABN8XLJ1_RANTA</name>
<protein>
    <recommendedName>
        <fullName evidence="4">Arginine vasopressin-induced protein 1</fullName>
    </recommendedName>
</protein>
<keyword evidence="3" id="KW-1185">Reference proteome</keyword>
<reference evidence="2" key="1">
    <citation type="submission" date="2023-04" db="EMBL/GenBank/DDBJ databases">
        <authorList>
            <consortium name="ELIXIR-Norway"/>
        </authorList>
    </citation>
    <scope>NUCLEOTIDE SEQUENCE [LARGE SCALE GENOMIC DNA]</scope>
</reference>
<gene>
    <name evidence="2" type="ORF">MRATA1EN1_LOCUS31925</name>
</gene>
<evidence type="ECO:0000313" key="3">
    <source>
        <dbReference type="Proteomes" id="UP001176941"/>
    </source>
</evidence>
<evidence type="ECO:0000313" key="2">
    <source>
        <dbReference type="EMBL" id="CAI9150307.1"/>
    </source>
</evidence>
<dbReference type="EMBL" id="CATKSN020000752">
    <property type="protein sequence ID" value="CAI9150307.1"/>
    <property type="molecule type" value="Genomic_DNA"/>
</dbReference>
<comment type="caution">
    <text evidence="2">The sequence shown here is derived from an EMBL/GenBank/DDBJ whole genome shotgun (WGS) entry which is preliminary data.</text>
</comment>
<feature type="non-terminal residue" evidence="2">
    <location>
        <position position="1"/>
    </location>
</feature>
<accession>A0ABN8XLJ1</accession>
<sequence length="102" mass="11042">PGRTLSPREAKQVAGSGWCDQRVLGHNREAFERSLELGDGDGERQVWEALQQQLLQSLLAFSAVNSISRAGGPEHRGSPGMGSRDAGSLCLPAARPSDFWLR</sequence>
<evidence type="ECO:0008006" key="4">
    <source>
        <dbReference type="Google" id="ProtNLM"/>
    </source>
</evidence>
<proteinExistence type="predicted"/>
<organism evidence="2 3">
    <name type="scientific">Rangifer tarandus platyrhynchus</name>
    <name type="common">Svalbard reindeer</name>
    <dbReference type="NCBI Taxonomy" id="3082113"/>
    <lineage>
        <taxon>Eukaryota</taxon>
        <taxon>Metazoa</taxon>
        <taxon>Chordata</taxon>
        <taxon>Craniata</taxon>
        <taxon>Vertebrata</taxon>
        <taxon>Euteleostomi</taxon>
        <taxon>Mammalia</taxon>
        <taxon>Eutheria</taxon>
        <taxon>Laurasiatheria</taxon>
        <taxon>Artiodactyla</taxon>
        <taxon>Ruminantia</taxon>
        <taxon>Pecora</taxon>
        <taxon>Cervidae</taxon>
        <taxon>Odocoileinae</taxon>
        <taxon>Rangifer</taxon>
    </lineage>
</organism>
<evidence type="ECO:0000256" key="1">
    <source>
        <dbReference type="SAM" id="MobiDB-lite"/>
    </source>
</evidence>